<comment type="catalytic activity">
    <reaction evidence="5">
        <text>(sulfur carrier)-H + L-cysteine = (sulfur carrier)-SH + L-alanine</text>
        <dbReference type="Rhea" id="RHEA:43892"/>
        <dbReference type="Rhea" id="RHEA-COMP:14737"/>
        <dbReference type="Rhea" id="RHEA-COMP:14739"/>
        <dbReference type="ChEBI" id="CHEBI:29917"/>
        <dbReference type="ChEBI" id="CHEBI:35235"/>
        <dbReference type="ChEBI" id="CHEBI:57972"/>
        <dbReference type="ChEBI" id="CHEBI:64428"/>
        <dbReference type="EC" id="2.8.1.7"/>
    </reaction>
</comment>
<evidence type="ECO:0000256" key="4">
    <source>
        <dbReference type="ARBA" id="ARBA00022898"/>
    </source>
</evidence>
<evidence type="ECO:0000256" key="2">
    <source>
        <dbReference type="ARBA" id="ARBA00010447"/>
    </source>
</evidence>
<proteinExistence type="inferred from homology"/>
<feature type="region of interest" description="Disordered" evidence="7">
    <location>
        <begin position="392"/>
        <end position="420"/>
    </location>
</feature>
<dbReference type="GO" id="GO:0008483">
    <property type="term" value="F:transaminase activity"/>
    <property type="evidence" value="ECO:0007669"/>
    <property type="project" value="UniProtKB-KW"/>
</dbReference>
<reference evidence="9" key="1">
    <citation type="submission" date="2020-10" db="EMBL/GenBank/DDBJ databases">
        <authorList>
            <person name="Gilroy R."/>
        </authorList>
    </citation>
    <scope>NUCLEOTIDE SEQUENCE</scope>
    <source>
        <strain evidence="9">ChiSjej3B21-11622</strain>
    </source>
</reference>
<dbReference type="InterPro" id="IPR015421">
    <property type="entry name" value="PyrdxlP-dep_Trfase_major"/>
</dbReference>
<protein>
    <recommendedName>
        <fullName evidence="3">cysteine desulfurase</fullName>
        <ecNumber evidence="3">2.8.1.7</ecNumber>
    </recommendedName>
</protein>
<comment type="cofactor">
    <cofactor evidence="1 6">
        <name>pyridoxal 5'-phosphate</name>
        <dbReference type="ChEBI" id="CHEBI:597326"/>
    </cofactor>
</comment>
<evidence type="ECO:0000256" key="1">
    <source>
        <dbReference type="ARBA" id="ARBA00001933"/>
    </source>
</evidence>
<feature type="domain" description="Aminotransferase class V" evidence="8">
    <location>
        <begin position="2"/>
        <end position="364"/>
    </location>
</feature>
<comment type="similarity">
    <text evidence="2">Belongs to the class-V pyridoxal-phosphate-dependent aminotransferase family. Csd subfamily.</text>
</comment>
<evidence type="ECO:0000256" key="5">
    <source>
        <dbReference type="ARBA" id="ARBA00050776"/>
    </source>
</evidence>
<sequence>MIYLDPAATSLHRPGEVGEAVLYAMEHFGNSSRGSHEAALAGARCVYEARLMLSELFHAEGPEQIAFTMNATESLNIAIKGILGKEDRAVTTVLEHNSVLRPLYELNREGMELSIVGCDDKGRILYGELEQELKKGAKALVVTQVSNLTGNRTDLERIGRMCRENGALLVVDAAQGAGHFSIDMERMQIDVLCFTGHKCLLGPQGTGGLAVRKGVAIQPLLSGGSGIKTFQKEQPAEMPERLEAGTLNAHGIAGLLAGIRYLKREGMEKLARQSASLCQNFYQRVKEIPGIVFYGDMEAERAPILSLNVKGWDSARLADMLSYEYGICVRAGGHCAPLLHEALGTKEVGAVRFSFSHFNTIEEVGKAADALKELANVDFQIHCDYTVNEKKQLEETENDTRSRSHQREIHRRIPASAPEA</sequence>
<feature type="compositionally biased region" description="Basic and acidic residues" evidence="7">
    <location>
        <begin position="392"/>
        <end position="407"/>
    </location>
</feature>
<dbReference type="PANTHER" id="PTHR43586:SF4">
    <property type="entry name" value="ISOPENICILLIN N EPIMERASE"/>
    <property type="match status" value="1"/>
</dbReference>
<dbReference type="EMBL" id="DVFT01000197">
    <property type="protein sequence ID" value="HIQ97534.1"/>
    <property type="molecule type" value="Genomic_DNA"/>
</dbReference>
<evidence type="ECO:0000313" key="9">
    <source>
        <dbReference type="EMBL" id="HIQ97534.1"/>
    </source>
</evidence>
<dbReference type="NCBIfam" id="TIGR01977">
    <property type="entry name" value="am_tr_V_EF2568"/>
    <property type="match status" value="1"/>
</dbReference>
<keyword evidence="4" id="KW-0663">Pyridoxal phosphate</keyword>
<dbReference type="InterPro" id="IPR010969">
    <property type="entry name" value="Cys_dSase-rel_unknwn_funct"/>
</dbReference>
<keyword evidence="9" id="KW-0808">Transferase</keyword>
<organism evidence="9 10">
    <name type="scientific">Candidatus Limivivens merdigallinarum</name>
    <dbReference type="NCBI Taxonomy" id="2840859"/>
    <lineage>
        <taxon>Bacteria</taxon>
        <taxon>Bacillati</taxon>
        <taxon>Bacillota</taxon>
        <taxon>Clostridia</taxon>
        <taxon>Lachnospirales</taxon>
        <taxon>Lachnospiraceae</taxon>
        <taxon>Lachnospiraceae incertae sedis</taxon>
        <taxon>Candidatus Limivivens</taxon>
    </lineage>
</organism>
<accession>A0A9D1D368</accession>
<dbReference type="InterPro" id="IPR016454">
    <property type="entry name" value="Cysteine_dSase"/>
</dbReference>
<evidence type="ECO:0000313" key="10">
    <source>
        <dbReference type="Proteomes" id="UP000886886"/>
    </source>
</evidence>
<evidence type="ECO:0000259" key="8">
    <source>
        <dbReference type="Pfam" id="PF00266"/>
    </source>
</evidence>
<evidence type="ECO:0000256" key="7">
    <source>
        <dbReference type="SAM" id="MobiDB-lite"/>
    </source>
</evidence>
<gene>
    <name evidence="9" type="ORF">IAB26_13375</name>
</gene>
<evidence type="ECO:0000256" key="3">
    <source>
        <dbReference type="ARBA" id="ARBA00012239"/>
    </source>
</evidence>
<dbReference type="InterPro" id="IPR015424">
    <property type="entry name" value="PyrdxlP-dep_Trfase"/>
</dbReference>
<evidence type="ECO:0000256" key="6">
    <source>
        <dbReference type="RuleBase" id="RU004504"/>
    </source>
</evidence>
<dbReference type="Gene3D" id="3.90.1150.10">
    <property type="entry name" value="Aspartate Aminotransferase, domain 1"/>
    <property type="match status" value="1"/>
</dbReference>
<dbReference type="Proteomes" id="UP000886886">
    <property type="component" value="Unassembled WGS sequence"/>
</dbReference>
<dbReference type="SUPFAM" id="SSF53383">
    <property type="entry name" value="PLP-dependent transferases"/>
    <property type="match status" value="1"/>
</dbReference>
<dbReference type="AlphaFoldDB" id="A0A9D1D368"/>
<dbReference type="InterPro" id="IPR020578">
    <property type="entry name" value="Aminotrans_V_PyrdxlP_BS"/>
</dbReference>
<name>A0A9D1D368_9FIRM</name>
<comment type="caution">
    <text evidence="9">The sequence shown here is derived from an EMBL/GenBank/DDBJ whole genome shotgun (WGS) entry which is preliminary data.</text>
</comment>
<dbReference type="PIRSF" id="PIRSF005572">
    <property type="entry name" value="NifS"/>
    <property type="match status" value="1"/>
</dbReference>
<dbReference type="InterPro" id="IPR015422">
    <property type="entry name" value="PyrdxlP-dep_Trfase_small"/>
</dbReference>
<keyword evidence="9" id="KW-0032">Aminotransferase</keyword>
<dbReference type="EC" id="2.8.1.7" evidence="3"/>
<dbReference type="InterPro" id="IPR000192">
    <property type="entry name" value="Aminotrans_V_dom"/>
</dbReference>
<reference evidence="9" key="2">
    <citation type="journal article" date="2021" name="PeerJ">
        <title>Extensive microbial diversity within the chicken gut microbiome revealed by metagenomics and culture.</title>
        <authorList>
            <person name="Gilroy R."/>
            <person name="Ravi A."/>
            <person name="Getino M."/>
            <person name="Pursley I."/>
            <person name="Horton D.L."/>
            <person name="Alikhan N.F."/>
            <person name="Baker D."/>
            <person name="Gharbi K."/>
            <person name="Hall N."/>
            <person name="Watson M."/>
            <person name="Adriaenssens E.M."/>
            <person name="Foster-Nyarko E."/>
            <person name="Jarju S."/>
            <person name="Secka A."/>
            <person name="Antonio M."/>
            <person name="Oren A."/>
            <person name="Chaudhuri R.R."/>
            <person name="La Ragione R."/>
            <person name="Hildebrand F."/>
            <person name="Pallen M.J."/>
        </authorList>
    </citation>
    <scope>NUCLEOTIDE SEQUENCE</scope>
    <source>
        <strain evidence="9">ChiSjej3B21-11622</strain>
    </source>
</reference>
<dbReference type="PANTHER" id="PTHR43586">
    <property type="entry name" value="CYSTEINE DESULFURASE"/>
    <property type="match status" value="1"/>
</dbReference>
<dbReference type="PROSITE" id="PS00595">
    <property type="entry name" value="AA_TRANSFER_CLASS_5"/>
    <property type="match status" value="1"/>
</dbReference>
<dbReference type="Gene3D" id="3.40.640.10">
    <property type="entry name" value="Type I PLP-dependent aspartate aminotransferase-like (Major domain)"/>
    <property type="match status" value="1"/>
</dbReference>
<dbReference type="Pfam" id="PF00266">
    <property type="entry name" value="Aminotran_5"/>
    <property type="match status" value="1"/>
</dbReference>
<dbReference type="GO" id="GO:0031071">
    <property type="term" value="F:cysteine desulfurase activity"/>
    <property type="evidence" value="ECO:0007669"/>
    <property type="project" value="UniProtKB-EC"/>
</dbReference>